<keyword evidence="1" id="KW-0812">Transmembrane</keyword>
<proteinExistence type="predicted"/>
<keyword evidence="3" id="KW-1185">Reference proteome</keyword>
<evidence type="ECO:0008006" key="4">
    <source>
        <dbReference type="Google" id="ProtNLM"/>
    </source>
</evidence>
<dbReference type="PANTHER" id="PTHR32432">
    <property type="entry name" value="CELL DIVISION PROTEIN FTSA-RELATED"/>
    <property type="match status" value="1"/>
</dbReference>
<sequence length="533" mass="63269">MKKKSLIISIEINRIKFILIDKSKRMKILYNEIIEIDDNVEDKKSYIINIIKNKIKDKKLGKNSIYLEYNFPNIPCRGLKIPIMPEDELKQVVKREVGKIFPDRDLSNLVYQNLGEIEVEGKRFYSIFYILLSKDDIDFFKRLNVKLSGIDFEVFSLDRIFKKRTKEEENSVLIDVSKSNTIIMIYKEKILEVYREIPIGWDSIVKSIMNNFQISREEALKKMKIYGYIDKDIAEELINKNENSNEDEIRQINFIYETLGNNLLRKIENSIIYFKNNNRGHDINTIYLTGEIFEVSRMEDFFMRDFSMYNHEAYSGVAELDIEDSEDFLAKSMIFSDMLGTILMTKPPMEFVREEDKKKIENIKKYKKISFFAIIFILPVLVIYLTIMWENIVSKKELVKFQKMTKELQPLVKEYDKLDGKTLKLDEDIKNIKNLNKDNSIIDFFYRLNEIAVERIYFTSIKYNKGTVVLNGKCISEDGFPEIYINDFFRRLEEEYKNVVLNWMKKATIEKKNGAEFSIKLDLEVENVKKNKK</sequence>
<evidence type="ECO:0000313" key="2">
    <source>
        <dbReference type="EMBL" id="BDU51437.1"/>
    </source>
</evidence>
<dbReference type="RefSeq" id="WP_307904327.1">
    <property type="nucleotide sequence ID" value="NZ_AP027059.1"/>
</dbReference>
<dbReference type="KEGG" id="haby:HLVA_20060"/>
<evidence type="ECO:0000313" key="3">
    <source>
        <dbReference type="Proteomes" id="UP001321582"/>
    </source>
</evidence>
<dbReference type="PANTHER" id="PTHR32432:SF3">
    <property type="entry name" value="ETHANOLAMINE UTILIZATION PROTEIN EUTJ"/>
    <property type="match status" value="1"/>
</dbReference>
<protein>
    <recommendedName>
        <fullName evidence="4">GspL cytoplasmic actin-ATPase-like domain-containing protein</fullName>
    </recommendedName>
</protein>
<accession>A0AAU9DG44</accession>
<organism evidence="2 3">
    <name type="scientific">Haliovirga abyssi</name>
    <dbReference type="NCBI Taxonomy" id="2996794"/>
    <lineage>
        <taxon>Bacteria</taxon>
        <taxon>Fusobacteriati</taxon>
        <taxon>Fusobacteriota</taxon>
        <taxon>Fusobacteriia</taxon>
        <taxon>Fusobacteriales</taxon>
        <taxon>Haliovirgaceae</taxon>
        <taxon>Haliovirga</taxon>
    </lineage>
</organism>
<dbReference type="EMBL" id="AP027059">
    <property type="protein sequence ID" value="BDU51437.1"/>
    <property type="molecule type" value="Genomic_DNA"/>
</dbReference>
<keyword evidence="1" id="KW-0472">Membrane</keyword>
<gene>
    <name evidence="2" type="ORF">HLVA_20060</name>
</gene>
<evidence type="ECO:0000256" key="1">
    <source>
        <dbReference type="SAM" id="Phobius"/>
    </source>
</evidence>
<reference evidence="2 3" key="1">
    <citation type="submission" date="2022-11" db="EMBL/GenBank/DDBJ databases">
        <title>Haliovirga abyssi gen. nov., sp. nov., a mesophilic fermentative bacterium isolated from the Iheya North hydrothermal field and the proposal of Haliovirgaceae fam. nov.</title>
        <authorList>
            <person name="Miyazaki U."/>
            <person name="Tame A."/>
            <person name="Miyazaki J."/>
            <person name="Takai K."/>
            <person name="Sawayama S."/>
            <person name="Kitajima M."/>
            <person name="Okamoto A."/>
            <person name="Nakagawa S."/>
        </authorList>
    </citation>
    <scope>NUCLEOTIDE SEQUENCE [LARGE SCALE GENOMIC DNA]</scope>
    <source>
        <strain evidence="2 3">IC12</strain>
    </source>
</reference>
<dbReference type="Proteomes" id="UP001321582">
    <property type="component" value="Chromosome"/>
</dbReference>
<dbReference type="Gene3D" id="3.30.420.40">
    <property type="match status" value="1"/>
</dbReference>
<keyword evidence="1" id="KW-1133">Transmembrane helix</keyword>
<dbReference type="AlphaFoldDB" id="A0AAU9DG44"/>
<feature type="transmembrane region" description="Helical" evidence="1">
    <location>
        <begin position="369"/>
        <end position="389"/>
    </location>
</feature>
<dbReference type="InterPro" id="IPR050696">
    <property type="entry name" value="FtsA/MreB"/>
</dbReference>
<name>A0AAU9DG44_9FUSO</name>